<evidence type="ECO:0000313" key="2">
    <source>
        <dbReference type="Proteomes" id="UP000281985"/>
    </source>
</evidence>
<protein>
    <submittedName>
        <fullName evidence="1">DUF4249 family protein</fullName>
    </submittedName>
</protein>
<proteinExistence type="predicted"/>
<dbReference type="Proteomes" id="UP000281985">
    <property type="component" value="Unassembled WGS sequence"/>
</dbReference>
<dbReference type="InterPro" id="IPR025345">
    <property type="entry name" value="DUF4249"/>
</dbReference>
<sequence length="292" mass="33258">MRRITYILIFGVLLTSCEDVVDVDLPTEESKLIFEGVLRYNNDIPRENRIRVSTTGSFFGTIEPETLGDAQLLNDTQGGLPGFYVQDPERPGDYIPGSDGMPIDDFLLITGEFNPDDLLVLTFFYLDELYLAFASYVKAPEITSVTQGTEVLFDEDETEIIISFDDPEDEKNYYVISYGNGEFVALEDEFFNGQSYSFSYFSSQDLNTGDEIEINLWGVDEVFYNYYLKLIEQSEMGENTLFQTPVSTVRGNILKVEDIDNIDLFNNVGRPQEFVLGYFAVVQEHTKTLIIQ</sequence>
<reference evidence="1 2" key="1">
    <citation type="submission" date="2018-10" db="EMBL/GenBank/DDBJ databases">
        <title>Dokdonia luteus sp. nov., isolated from sea water.</title>
        <authorList>
            <person name="Zhou L.Y."/>
            <person name="Du Z.J."/>
        </authorList>
    </citation>
    <scope>NUCLEOTIDE SEQUENCE [LARGE SCALE GENOMIC DNA]</scope>
    <source>
        <strain evidence="1 2">SH27</strain>
    </source>
</reference>
<dbReference type="OrthoDB" id="1430047at2"/>
<dbReference type="RefSeq" id="WP_121915854.1">
    <property type="nucleotide sequence ID" value="NZ_REFV01000001.1"/>
</dbReference>
<dbReference type="EMBL" id="REFV01000001">
    <property type="protein sequence ID" value="RMB64059.1"/>
    <property type="molecule type" value="Genomic_DNA"/>
</dbReference>
<keyword evidence="2" id="KW-1185">Reference proteome</keyword>
<organism evidence="1 2">
    <name type="scientific">Dokdonia sinensis</name>
    <dbReference type="NCBI Taxonomy" id="2479847"/>
    <lineage>
        <taxon>Bacteria</taxon>
        <taxon>Pseudomonadati</taxon>
        <taxon>Bacteroidota</taxon>
        <taxon>Flavobacteriia</taxon>
        <taxon>Flavobacteriales</taxon>
        <taxon>Flavobacteriaceae</taxon>
        <taxon>Dokdonia</taxon>
    </lineage>
</organism>
<dbReference type="Pfam" id="PF14054">
    <property type="entry name" value="DUF4249"/>
    <property type="match status" value="1"/>
</dbReference>
<dbReference type="AlphaFoldDB" id="A0A3M0GS63"/>
<evidence type="ECO:0000313" key="1">
    <source>
        <dbReference type="EMBL" id="RMB64059.1"/>
    </source>
</evidence>
<name>A0A3M0GS63_9FLAO</name>
<comment type="caution">
    <text evidence="1">The sequence shown here is derived from an EMBL/GenBank/DDBJ whole genome shotgun (WGS) entry which is preliminary data.</text>
</comment>
<accession>A0A3M0GS63</accession>
<gene>
    <name evidence="1" type="ORF">EAX61_01380</name>
</gene>
<dbReference type="PROSITE" id="PS51257">
    <property type="entry name" value="PROKAR_LIPOPROTEIN"/>
    <property type="match status" value="1"/>
</dbReference>